<feature type="transmembrane region" description="Helical" evidence="7">
    <location>
        <begin position="109"/>
        <end position="128"/>
    </location>
</feature>
<comment type="caution">
    <text evidence="8">The sequence shown here is derived from an EMBL/GenBank/DDBJ whole genome shotgun (WGS) entry which is preliminary data.</text>
</comment>
<dbReference type="GO" id="GO:0005886">
    <property type="term" value="C:plasma membrane"/>
    <property type="evidence" value="ECO:0007669"/>
    <property type="project" value="UniProtKB-SubCell"/>
</dbReference>
<accession>A0A934U0R1</accession>
<feature type="compositionally biased region" description="Basic residues" evidence="6">
    <location>
        <begin position="412"/>
        <end position="423"/>
    </location>
</feature>
<name>A0A934U0R1_9BURK</name>
<feature type="region of interest" description="Disordered" evidence="6">
    <location>
        <begin position="399"/>
        <end position="423"/>
    </location>
</feature>
<reference evidence="8" key="1">
    <citation type="journal article" date="2012" name="J. Microbiol. Biotechnol.">
        <title>Ramlibacter ginsenosidimutans sp. nov., with ginsenoside-converting activity.</title>
        <authorList>
            <person name="Wang L."/>
            <person name="An D.S."/>
            <person name="Kim S.G."/>
            <person name="Jin F.X."/>
            <person name="Kim S.C."/>
            <person name="Lee S.T."/>
            <person name="Im W.T."/>
        </authorList>
    </citation>
    <scope>NUCLEOTIDE SEQUENCE</scope>
    <source>
        <strain evidence="8">KACC 17527</strain>
    </source>
</reference>
<evidence type="ECO:0000313" key="9">
    <source>
        <dbReference type="Proteomes" id="UP000630528"/>
    </source>
</evidence>
<evidence type="ECO:0000256" key="3">
    <source>
        <dbReference type="ARBA" id="ARBA00022692"/>
    </source>
</evidence>
<sequence length="423" mass="44730">MGFRAHPRAAATPGVTVKLKLPKNLFRLFVQAAKAWSDDYAPSMGAAISYYTVFSLAPLLVIVIAVAGAVFGRDAVTGRIVAEMRGLVGDQGASFVQSLVLASSNPHQGLVAGVISIVVLLLGATSVFTELQTALDRIWHVPASARPTGVRSILRARLMSFGVILALVFLLMVSLIVSAALTAVDSWTIGLIPGMAVLAHVLNFALSLGVATALFAFIFKMLPSTRIAWSDVWVGAFTTAVLFEFGKFLIGLYLGRSSLTQPFAAAGSLVVVLAWVYYAAQIFLLGAEFTKLYAHDQGSRCANAAGAAAKPGLPTAPAAPVEPASSHHEQPVPEQPVPEHPGHAQQPSPAIARLEQTRHRLEAEVPVRVAELKQKATRASTVGGAAFAVGAMALRLLRRKGSQKNAAAKSRPAQRPRLSRRSA</sequence>
<keyword evidence="3 7" id="KW-0812">Transmembrane</keyword>
<feature type="transmembrane region" description="Helical" evidence="7">
    <location>
        <begin position="50"/>
        <end position="71"/>
    </location>
</feature>
<feature type="transmembrane region" description="Helical" evidence="7">
    <location>
        <begin position="266"/>
        <end position="287"/>
    </location>
</feature>
<keyword evidence="5 7" id="KW-0472">Membrane</keyword>
<feature type="transmembrane region" description="Helical" evidence="7">
    <location>
        <begin position="161"/>
        <end position="184"/>
    </location>
</feature>
<keyword evidence="4 7" id="KW-1133">Transmembrane helix</keyword>
<feature type="transmembrane region" description="Helical" evidence="7">
    <location>
        <begin position="196"/>
        <end position="219"/>
    </location>
</feature>
<dbReference type="Pfam" id="PF03631">
    <property type="entry name" value="Virul_fac_BrkB"/>
    <property type="match status" value="1"/>
</dbReference>
<keyword evidence="2" id="KW-1003">Cell membrane</keyword>
<dbReference type="EMBL" id="JAEPWM010000017">
    <property type="protein sequence ID" value="MBK6009295.1"/>
    <property type="molecule type" value="Genomic_DNA"/>
</dbReference>
<dbReference type="PANTHER" id="PTHR30213:SF1">
    <property type="entry name" value="INNER MEMBRANE PROTEIN YHJD"/>
    <property type="match status" value="1"/>
</dbReference>
<proteinExistence type="predicted"/>
<evidence type="ECO:0000256" key="7">
    <source>
        <dbReference type="SAM" id="Phobius"/>
    </source>
</evidence>
<feature type="transmembrane region" description="Helical" evidence="7">
    <location>
        <begin position="231"/>
        <end position="254"/>
    </location>
</feature>
<evidence type="ECO:0000256" key="4">
    <source>
        <dbReference type="ARBA" id="ARBA00022989"/>
    </source>
</evidence>
<keyword evidence="9" id="KW-1185">Reference proteome</keyword>
<reference evidence="8" key="2">
    <citation type="submission" date="2021-01" db="EMBL/GenBank/DDBJ databases">
        <authorList>
            <person name="Kang M."/>
        </authorList>
    </citation>
    <scope>NUCLEOTIDE SEQUENCE</scope>
    <source>
        <strain evidence="8">KACC 17527</strain>
    </source>
</reference>
<evidence type="ECO:0000256" key="1">
    <source>
        <dbReference type="ARBA" id="ARBA00004651"/>
    </source>
</evidence>
<dbReference type="AlphaFoldDB" id="A0A934U0R1"/>
<evidence type="ECO:0000256" key="5">
    <source>
        <dbReference type="ARBA" id="ARBA00023136"/>
    </source>
</evidence>
<feature type="region of interest" description="Disordered" evidence="6">
    <location>
        <begin position="312"/>
        <end position="347"/>
    </location>
</feature>
<dbReference type="InterPro" id="IPR017039">
    <property type="entry name" value="Virul_fac_BrkB"/>
</dbReference>
<dbReference type="Proteomes" id="UP000630528">
    <property type="component" value="Unassembled WGS sequence"/>
</dbReference>
<evidence type="ECO:0000256" key="6">
    <source>
        <dbReference type="SAM" id="MobiDB-lite"/>
    </source>
</evidence>
<gene>
    <name evidence="8" type="ORF">JJB11_24615</name>
</gene>
<protein>
    <submittedName>
        <fullName evidence="8">YihY/virulence factor BrkB family protein</fullName>
    </submittedName>
</protein>
<evidence type="ECO:0000256" key="2">
    <source>
        <dbReference type="ARBA" id="ARBA00022475"/>
    </source>
</evidence>
<evidence type="ECO:0000313" key="8">
    <source>
        <dbReference type="EMBL" id="MBK6009295.1"/>
    </source>
</evidence>
<organism evidence="8 9">
    <name type="scientific">Ramlibacter ginsenosidimutans</name>
    <dbReference type="NCBI Taxonomy" id="502333"/>
    <lineage>
        <taxon>Bacteria</taxon>
        <taxon>Pseudomonadati</taxon>
        <taxon>Pseudomonadota</taxon>
        <taxon>Betaproteobacteria</taxon>
        <taxon>Burkholderiales</taxon>
        <taxon>Comamonadaceae</taxon>
        <taxon>Ramlibacter</taxon>
    </lineage>
</organism>
<comment type="subcellular location">
    <subcellularLocation>
        <location evidence="1">Cell membrane</location>
        <topology evidence="1">Multi-pass membrane protein</topology>
    </subcellularLocation>
</comment>
<dbReference type="PANTHER" id="PTHR30213">
    <property type="entry name" value="INNER MEMBRANE PROTEIN YHJD"/>
    <property type="match status" value="1"/>
</dbReference>